<accession>M3Z0S0</accession>
<evidence type="ECO:0000256" key="2">
    <source>
        <dbReference type="SAM" id="SignalP"/>
    </source>
</evidence>
<dbReference type="InParanoid" id="M3Z0S0"/>
<keyword evidence="2" id="KW-0732">Signal</keyword>
<organism evidence="3">
    <name type="scientific">Mustela putorius furo</name>
    <name type="common">European domestic ferret</name>
    <name type="synonym">Mustela furo</name>
    <dbReference type="NCBI Taxonomy" id="9669"/>
    <lineage>
        <taxon>Eukaryota</taxon>
        <taxon>Metazoa</taxon>
        <taxon>Chordata</taxon>
        <taxon>Craniata</taxon>
        <taxon>Vertebrata</taxon>
        <taxon>Euteleostomi</taxon>
        <taxon>Mammalia</taxon>
        <taxon>Eutheria</taxon>
        <taxon>Laurasiatheria</taxon>
        <taxon>Carnivora</taxon>
        <taxon>Caniformia</taxon>
        <taxon>Musteloidea</taxon>
        <taxon>Mustelidae</taxon>
        <taxon>Mustelinae</taxon>
        <taxon>Mustela</taxon>
    </lineage>
</organism>
<proteinExistence type="predicted"/>
<feature type="chain" id="PRO_5004045618" evidence="2">
    <location>
        <begin position="17"/>
        <end position="133"/>
    </location>
</feature>
<dbReference type="AlphaFoldDB" id="M3Z0S0"/>
<dbReference type="EMBL" id="AEYP01026535">
    <property type="status" value="NOT_ANNOTATED_CDS"/>
    <property type="molecule type" value="Genomic_DNA"/>
</dbReference>
<sequence>MCIAVFLSSWICSVLSQGSVVWSPEQQKLSTRCYSSLRSYGSCMGPDKVSALHRAPGGRVSIGDILAGPSVALPPLHPVTHVRPAALSHAASASGTQPRAPAFRTPDPSWLITKGDAPGLSPEPSAFLSVGWN</sequence>
<protein>
    <submittedName>
        <fullName evidence="3">Uncharacterized protein</fullName>
    </submittedName>
</protein>
<reference evidence="3" key="1">
    <citation type="submission" date="2024-06" db="UniProtKB">
        <authorList>
            <consortium name="Ensembl"/>
        </authorList>
    </citation>
    <scope>IDENTIFICATION</scope>
</reference>
<evidence type="ECO:0000313" key="3">
    <source>
        <dbReference type="Ensembl" id="ENSMPUP00000017182.1"/>
    </source>
</evidence>
<evidence type="ECO:0000256" key="1">
    <source>
        <dbReference type="SAM" id="MobiDB-lite"/>
    </source>
</evidence>
<feature type="region of interest" description="Disordered" evidence="1">
    <location>
        <begin position="88"/>
        <end position="107"/>
    </location>
</feature>
<dbReference type="HOGENOM" id="CLU_1906077_0_0_1"/>
<feature type="signal peptide" evidence="2">
    <location>
        <begin position="1"/>
        <end position="16"/>
    </location>
</feature>
<dbReference type="Ensembl" id="ENSMPUT00000017438.1">
    <property type="protein sequence ID" value="ENSMPUP00000017182.1"/>
    <property type="gene ID" value="ENSMPUG00000017292.1"/>
</dbReference>
<name>M3Z0S0_MUSPF</name>
<dbReference type="EMBL" id="AEYP01026536">
    <property type="status" value="NOT_ANNOTATED_CDS"/>
    <property type="molecule type" value="Genomic_DNA"/>
</dbReference>